<dbReference type="Proteomes" id="UP000321062">
    <property type="component" value="Chromosome"/>
</dbReference>
<evidence type="ECO:0000313" key="4">
    <source>
        <dbReference type="EMBL" id="QEE20461.1"/>
    </source>
</evidence>
<protein>
    <submittedName>
        <fullName evidence="4">SDR family NAD(P)-dependent oxidoreductase</fullName>
    </submittedName>
</protein>
<name>A0A5B9DM90_9HYPH</name>
<comment type="similarity">
    <text evidence="1">Belongs to the short-chain dehydrogenases/reductases (SDR) family.</text>
</comment>
<dbReference type="KEGG" id="yti:FNA67_09890"/>
<dbReference type="OrthoDB" id="335726at2"/>
<dbReference type="Gene3D" id="3.40.50.720">
    <property type="entry name" value="NAD(P)-binding Rossmann-like Domain"/>
    <property type="match status" value="1"/>
</dbReference>
<dbReference type="PROSITE" id="PS00061">
    <property type="entry name" value="ADH_SHORT"/>
    <property type="match status" value="1"/>
</dbReference>
<dbReference type="GO" id="GO:0005829">
    <property type="term" value="C:cytosol"/>
    <property type="evidence" value="ECO:0007669"/>
    <property type="project" value="TreeGrafter"/>
</dbReference>
<sequence>MGGQQMNVGPGVAWIVGGGSGIGAAVARELADRGWTVAISGRRAERLDEVAAHNPSIRPYPLDVTDTRAVLATVNAIASDLGRLDLALYGAVAAVGTPPGYYEPEKFAAAFDVNFLGLVRALDPLIEVMGRQGGGQIAVIGSLAGYVGLPRGGAYAASKSALMTLCQTMRVELAPRNILVRLISPGFVKSELTSRNRYRMPMLMETDEAAWRIVDGLVRSARFEIAFPWPMAWMMKAARLLPYRLFFWLSALTLRAR</sequence>
<dbReference type="InterPro" id="IPR036291">
    <property type="entry name" value="NAD(P)-bd_dom_sf"/>
</dbReference>
<dbReference type="PANTHER" id="PTHR43391">
    <property type="entry name" value="RETINOL DEHYDROGENASE-RELATED"/>
    <property type="match status" value="1"/>
</dbReference>
<dbReference type="InterPro" id="IPR002347">
    <property type="entry name" value="SDR_fam"/>
</dbReference>
<accession>A0A5B9DM90</accession>
<keyword evidence="3" id="KW-0560">Oxidoreductase</keyword>
<dbReference type="AlphaFoldDB" id="A0A5B9DM90"/>
<evidence type="ECO:0000256" key="3">
    <source>
        <dbReference type="ARBA" id="ARBA00023002"/>
    </source>
</evidence>
<proteinExistence type="inferred from homology"/>
<dbReference type="Pfam" id="PF00106">
    <property type="entry name" value="adh_short"/>
    <property type="match status" value="1"/>
</dbReference>
<organism evidence="4 5">
    <name type="scientific">Paradevosia tibetensis</name>
    <dbReference type="NCBI Taxonomy" id="1447062"/>
    <lineage>
        <taxon>Bacteria</taxon>
        <taxon>Pseudomonadati</taxon>
        <taxon>Pseudomonadota</taxon>
        <taxon>Alphaproteobacteria</taxon>
        <taxon>Hyphomicrobiales</taxon>
        <taxon>Devosiaceae</taxon>
        <taxon>Paradevosia</taxon>
    </lineage>
</organism>
<dbReference type="EMBL" id="CP041690">
    <property type="protein sequence ID" value="QEE20461.1"/>
    <property type="molecule type" value="Genomic_DNA"/>
</dbReference>
<evidence type="ECO:0000256" key="2">
    <source>
        <dbReference type="ARBA" id="ARBA00022857"/>
    </source>
</evidence>
<evidence type="ECO:0000256" key="1">
    <source>
        <dbReference type="ARBA" id="ARBA00006484"/>
    </source>
</evidence>
<dbReference type="SUPFAM" id="SSF51735">
    <property type="entry name" value="NAD(P)-binding Rossmann-fold domains"/>
    <property type="match status" value="1"/>
</dbReference>
<keyword evidence="5" id="KW-1185">Reference proteome</keyword>
<dbReference type="GO" id="GO:0016491">
    <property type="term" value="F:oxidoreductase activity"/>
    <property type="evidence" value="ECO:0007669"/>
    <property type="project" value="UniProtKB-KW"/>
</dbReference>
<dbReference type="PANTHER" id="PTHR43391:SF14">
    <property type="entry name" value="DEHYDROGENASE_REDUCTASE SDR FAMILY PROTEIN 7-LIKE"/>
    <property type="match status" value="1"/>
</dbReference>
<dbReference type="InterPro" id="IPR020904">
    <property type="entry name" value="Sc_DH/Rdtase_CS"/>
</dbReference>
<dbReference type="PRINTS" id="PR00081">
    <property type="entry name" value="GDHRDH"/>
</dbReference>
<evidence type="ECO:0000313" key="5">
    <source>
        <dbReference type="Proteomes" id="UP000321062"/>
    </source>
</evidence>
<reference evidence="4 5" key="1">
    <citation type="journal article" date="2015" name="Int. J. Syst. Evol. Microbiol.">
        <title>Youhaiella tibetensis gen. nov., sp. nov., isolated from subsurface sediment.</title>
        <authorList>
            <person name="Wang Y.X."/>
            <person name="Huang F.Q."/>
            <person name="Nogi Y."/>
            <person name="Pang S.J."/>
            <person name="Wang P.K."/>
            <person name="Lv J."/>
        </authorList>
    </citation>
    <scope>NUCLEOTIDE SEQUENCE [LARGE SCALE GENOMIC DNA]</scope>
    <source>
        <strain evidence="5">fig4</strain>
    </source>
</reference>
<gene>
    <name evidence="4" type="ORF">FNA67_09890</name>
</gene>
<keyword evidence="2" id="KW-0521">NADP</keyword>